<dbReference type="GO" id="GO:0008380">
    <property type="term" value="P:RNA splicing"/>
    <property type="evidence" value="ECO:0007669"/>
    <property type="project" value="UniProtKB-KW"/>
</dbReference>
<feature type="domain" description="FHA" evidence="13">
    <location>
        <begin position="330"/>
        <end position="393"/>
    </location>
</feature>
<organism evidence="14 15">
    <name type="scientific">Amphibalanus amphitrite</name>
    <name type="common">Striped barnacle</name>
    <name type="synonym">Balanus amphitrite</name>
    <dbReference type="NCBI Taxonomy" id="1232801"/>
    <lineage>
        <taxon>Eukaryota</taxon>
        <taxon>Metazoa</taxon>
        <taxon>Ecdysozoa</taxon>
        <taxon>Arthropoda</taxon>
        <taxon>Crustacea</taxon>
        <taxon>Multicrustacea</taxon>
        <taxon>Cirripedia</taxon>
        <taxon>Thoracica</taxon>
        <taxon>Thoracicalcarea</taxon>
        <taxon>Balanomorpha</taxon>
        <taxon>Balanoidea</taxon>
        <taxon>Balanidae</taxon>
        <taxon>Amphibalaninae</taxon>
        <taxon>Amphibalanus</taxon>
    </lineage>
</organism>
<dbReference type="InterPro" id="IPR000253">
    <property type="entry name" value="FHA_dom"/>
</dbReference>
<comment type="function">
    <text evidence="11">Required for pre-mRNA splicing as component of the spliceosome. As a component of the minor spliceosome, involved in the splicing of U12-type introns in pre-mRNAs. Down-regulates NF-kappa-B signaling by competing with RELA for CREBBP/EP300 binding. Involved in the microRNA (miRNA) biogenesis. May be involved in cyclin-D1/CCND1 mRNA stability through the SNARP complex which associates with both the 3'end of the CCND1 gene and its mRNA.</text>
</comment>
<dbReference type="Proteomes" id="UP000440578">
    <property type="component" value="Unassembled WGS sequence"/>
</dbReference>
<dbReference type="AlphaFoldDB" id="A0A6A4VGF8"/>
<keyword evidence="5" id="KW-0747">Spliceosome</keyword>
<dbReference type="SUPFAM" id="SSF49879">
    <property type="entry name" value="SMAD/FHA domain"/>
    <property type="match status" value="1"/>
</dbReference>
<evidence type="ECO:0000256" key="12">
    <source>
        <dbReference type="SAM" id="MobiDB-lite"/>
    </source>
</evidence>
<evidence type="ECO:0000256" key="9">
    <source>
        <dbReference type="ARBA" id="ARBA00023187"/>
    </source>
</evidence>
<keyword evidence="6" id="KW-0832">Ubl conjugation</keyword>
<evidence type="ECO:0000256" key="1">
    <source>
        <dbReference type="ARBA" id="ARBA00004123"/>
    </source>
</evidence>
<evidence type="ECO:0000256" key="11">
    <source>
        <dbReference type="ARBA" id="ARBA00055964"/>
    </source>
</evidence>
<keyword evidence="8" id="KW-0943">RNA-mediated gene silencing</keyword>
<keyword evidence="3" id="KW-0597">Phosphoprotein</keyword>
<proteinExistence type="predicted"/>
<dbReference type="GO" id="GO:0005681">
    <property type="term" value="C:spliceosomal complex"/>
    <property type="evidence" value="ECO:0007669"/>
    <property type="project" value="UniProtKB-KW"/>
</dbReference>
<sequence length="432" mass="49811">MGRSDRESSSGSDSASISDNSDASSSSHKSLSLKSKDKYKRKQRQSSESSQNESDTERTRKEQKRKKQNKRHDSSSEDSSAAGEYEKENKKRRKRNRKGAEKSRVKRERLESESAVDDERGRHEAGHQKDSDRPSDSQTTDTDSRRDIGHRRRRQRPSPSGAVRVKQEPVSEAEDDRRRPDRRERHDDRRHHRRDRDDTRDRSHHRDSARDRDRHRERGGEPAAGRRPQQQPGGRQGRCRWDDDPPADGGGERWGLQQTAEKPAEPAAEKELPNFGLSGKLIEDTNTCNGVVVKYTEPPEARKPRKHWRLYVFKGEETMPTLHIHRQSAFLLGRDRKVADIPIDHPSCSKQHAALQYRLTTAERSDGTTARVIRPYIIDLDSANGTYVNNKRIDPRRYVEIMERDVLKFGFSSREYVLLHESSQADSSDAEQ</sequence>
<reference evidence="14 15" key="1">
    <citation type="submission" date="2019-07" db="EMBL/GenBank/DDBJ databases">
        <title>Draft genome assembly of a fouling barnacle, Amphibalanus amphitrite (Darwin, 1854): The first reference genome for Thecostraca.</title>
        <authorList>
            <person name="Kim W."/>
        </authorList>
    </citation>
    <scope>NUCLEOTIDE SEQUENCE [LARGE SCALE GENOMIC DNA]</scope>
    <source>
        <strain evidence="14">SNU_AA5</strain>
        <tissue evidence="14">Soma without cirri and trophi</tissue>
    </source>
</reference>
<dbReference type="SMART" id="SM00240">
    <property type="entry name" value="FHA"/>
    <property type="match status" value="1"/>
</dbReference>
<protein>
    <submittedName>
        <fullName evidence="14">Smad nuclear-interacting protein 1</fullName>
    </submittedName>
</protein>
<dbReference type="CDD" id="cd22718">
    <property type="entry name" value="FHA_SNIP1"/>
    <property type="match status" value="1"/>
</dbReference>
<feature type="region of interest" description="Disordered" evidence="12">
    <location>
        <begin position="1"/>
        <end position="281"/>
    </location>
</feature>
<evidence type="ECO:0000256" key="8">
    <source>
        <dbReference type="ARBA" id="ARBA00023158"/>
    </source>
</evidence>
<evidence type="ECO:0000256" key="4">
    <source>
        <dbReference type="ARBA" id="ARBA00022664"/>
    </source>
</evidence>
<comment type="subcellular location">
    <subcellularLocation>
        <location evidence="1">Nucleus</location>
    </subcellularLocation>
</comment>
<dbReference type="Pfam" id="PF00498">
    <property type="entry name" value="FHA"/>
    <property type="match status" value="1"/>
</dbReference>
<dbReference type="InterPro" id="IPR008984">
    <property type="entry name" value="SMAD_FHA_dom_sf"/>
</dbReference>
<dbReference type="FunFam" id="2.60.200.20:FF:000008">
    <property type="entry name" value="smad nuclear-interacting protein 1"/>
    <property type="match status" value="1"/>
</dbReference>
<feature type="compositionally biased region" description="Basic and acidic residues" evidence="12">
    <location>
        <begin position="195"/>
        <end position="220"/>
    </location>
</feature>
<evidence type="ECO:0000256" key="5">
    <source>
        <dbReference type="ARBA" id="ARBA00022728"/>
    </source>
</evidence>
<evidence type="ECO:0000256" key="3">
    <source>
        <dbReference type="ARBA" id="ARBA00022553"/>
    </source>
</evidence>
<keyword evidence="7" id="KW-0175">Coiled coil</keyword>
<evidence type="ECO:0000256" key="6">
    <source>
        <dbReference type="ARBA" id="ARBA00022843"/>
    </source>
</evidence>
<keyword evidence="9" id="KW-0508">mRNA splicing</keyword>
<evidence type="ECO:0000313" key="14">
    <source>
        <dbReference type="EMBL" id="KAF0289438.1"/>
    </source>
</evidence>
<dbReference type="GO" id="GO:0006397">
    <property type="term" value="P:mRNA processing"/>
    <property type="evidence" value="ECO:0007669"/>
    <property type="project" value="UniProtKB-KW"/>
</dbReference>
<dbReference type="GO" id="GO:0031047">
    <property type="term" value="P:regulatory ncRNA-mediated gene silencing"/>
    <property type="evidence" value="ECO:0007669"/>
    <property type="project" value="UniProtKB-KW"/>
</dbReference>
<feature type="compositionally biased region" description="Basic and acidic residues" evidence="12">
    <location>
        <begin position="165"/>
        <end position="187"/>
    </location>
</feature>
<evidence type="ECO:0000256" key="2">
    <source>
        <dbReference type="ARBA" id="ARBA00022499"/>
    </source>
</evidence>
<feature type="compositionally biased region" description="Basic residues" evidence="12">
    <location>
        <begin position="61"/>
        <end position="70"/>
    </location>
</feature>
<evidence type="ECO:0000259" key="13">
    <source>
        <dbReference type="PROSITE" id="PS50006"/>
    </source>
</evidence>
<dbReference type="EMBL" id="VIIS01002031">
    <property type="protein sequence ID" value="KAF0289438.1"/>
    <property type="molecule type" value="Genomic_DNA"/>
</dbReference>
<keyword evidence="2" id="KW-1017">Isopeptide bond</keyword>
<evidence type="ECO:0000313" key="15">
    <source>
        <dbReference type="Proteomes" id="UP000440578"/>
    </source>
</evidence>
<feature type="compositionally biased region" description="Low complexity" evidence="12">
    <location>
        <begin position="221"/>
        <end position="233"/>
    </location>
</feature>
<keyword evidence="15" id="KW-1185">Reference proteome</keyword>
<dbReference type="InterPro" id="IPR050923">
    <property type="entry name" value="Cell_Proc_Reg/RNA_Proc"/>
</dbReference>
<name>A0A6A4VGF8_AMPAM</name>
<comment type="caution">
    <text evidence="14">The sequence shown here is derived from an EMBL/GenBank/DDBJ whole genome shotgun (WGS) entry which is preliminary data.</text>
</comment>
<dbReference type="OrthoDB" id="444265at2759"/>
<gene>
    <name evidence="14" type="primary">SNIP1</name>
    <name evidence="14" type="ORF">FJT64_001269</name>
</gene>
<accession>A0A6A4VGF8</accession>
<keyword evidence="10" id="KW-0539">Nucleus</keyword>
<dbReference type="PROSITE" id="PS50006">
    <property type="entry name" value="FHA_DOMAIN"/>
    <property type="match status" value="1"/>
</dbReference>
<feature type="compositionally biased region" description="Basic and acidic residues" evidence="12">
    <location>
        <begin position="262"/>
        <end position="272"/>
    </location>
</feature>
<keyword evidence="4" id="KW-0507">mRNA processing</keyword>
<dbReference type="Gene3D" id="2.60.200.20">
    <property type="match status" value="1"/>
</dbReference>
<evidence type="ECO:0000256" key="10">
    <source>
        <dbReference type="ARBA" id="ARBA00023242"/>
    </source>
</evidence>
<evidence type="ECO:0000256" key="7">
    <source>
        <dbReference type="ARBA" id="ARBA00023054"/>
    </source>
</evidence>
<feature type="compositionally biased region" description="Basic and acidic residues" evidence="12">
    <location>
        <begin position="98"/>
        <end position="135"/>
    </location>
</feature>
<feature type="compositionally biased region" description="Low complexity" evidence="12">
    <location>
        <begin position="9"/>
        <end position="33"/>
    </location>
</feature>
<dbReference type="PANTHER" id="PTHR23308">
    <property type="entry name" value="NUCLEAR INHIBITOR OF PROTEIN PHOSPHATASE-1"/>
    <property type="match status" value="1"/>
</dbReference>